<dbReference type="EMBL" id="AZEY01000079">
    <property type="protein sequence ID" value="KRL64907.1"/>
    <property type="molecule type" value="Genomic_DNA"/>
</dbReference>
<feature type="domain" description="ABC3 transporter permease C-terminal" evidence="12">
    <location>
        <begin position="237"/>
        <end position="348"/>
    </location>
</feature>
<evidence type="ECO:0000313" key="13">
    <source>
        <dbReference type="EMBL" id="KRL64907.1"/>
    </source>
</evidence>
<dbReference type="AlphaFoldDB" id="A0A0R1SJC1"/>
<comment type="subunit">
    <text evidence="3">The complex is composed of two ATP-binding proteins (HrtA), two transmembrane proteins (HrtB) and a solute-binding protein.</text>
</comment>
<gene>
    <name evidence="13" type="ORF">FC85_GL000695</name>
</gene>
<evidence type="ECO:0000256" key="9">
    <source>
        <dbReference type="ARBA" id="ARBA00023136"/>
    </source>
</evidence>
<dbReference type="PATRIC" id="fig|1423739.3.peg.726"/>
<evidence type="ECO:0000256" key="8">
    <source>
        <dbReference type="ARBA" id="ARBA00022989"/>
    </source>
</evidence>
<evidence type="ECO:0000256" key="3">
    <source>
        <dbReference type="ARBA" id="ARBA00011131"/>
    </source>
</evidence>
<keyword evidence="9 11" id="KW-0472">Membrane</keyword>
<protein>
    <recommendedName>
        <fullName evidence="4">Putative hemin transport system permease protein HrtB</fullName>
    </recommendedName>
</protein>
<evidence type="ECO:0000256" key="2">
    <source>
        <dbReference type="ARBA" id="ARBA00008697"/>
    </source>
</evidence>
<evidence type="ECO:0000313" key="14">
    <source>
        <dbReference type="Proteomes" id="UP000052013"/>
    </source>
</evidence>
<feature type="transmembrane region" description="Helical" evidence="11">
    <location>
        <begin position="237"/>
        <end position="262"/>
    </location>
</feature>
<comment type="similarity">
    <text evidence="2">Belongs to the ABC-4 integral membrane protein family. HrtB subfamily.</text>
</comment>
<dbReference type="STRING" id="1423739.FC85_GL000695"/>
<feature type="transmembrane region" description="Helical" evidence="11">
    <location>
        <begin position="315"/>
        <end position="338"/>
    </location>
</feature>
<evidence type="ECO:0000256" key="4">
    <source>
        <dbReference type="ARBA" id="ARBA00016962"/>
    </source>
</evidence>
<evidence type="ECO:0000256" key="1">
    <source>
        <dbReference type="ARBA" id="ARBA00004651"/>
    </source>
</evidence>
<dbReference type="InterPro" id="IPR051125">
    <property type="entry name" value="ABC-4/HrtB_transporter"/>
</dbReference>
<evidence type="ECO:0000259" key="12">
    <source>
        <dbReference type="Pfam" id="PF02687"/>
    </source>
</evidence>
<comment type="subcellular location">
    <subcellularLocation>
        <location evidence="1">Cell membrane</location>
        <topology evidence="1">Multi-pass membrane protein</topology>
    </subcellularLocation>
</comment>
<dbReference type="Pfam" id="PF02687">
    <property type="entry name" value="FtsX"/>
    <property type="match status" value="1"/>
</dbReference>
<keyword evidence="7 11" id="KW-0812">Transmembrane</keyword>
<feature type="transmembrane region" description="Helical" evidence="11">
    <location>
        <begin position="15"/>
        <end position="35"/>
    </location>
</feature>
<organism evidence="13 14">
    <name type="scientific">Lentilactobacillus diolivorans DSM 14421</name>
    <dbReference type="NCBI Taxonomy" id="1423739"/>
    <lineage>
        <taxon>Bacteria</taxon>
        <taxon>Bacillati</taxon>
        <taxon>Bacillota</taxon>
        <taxon>Bacilli</taxon>
        <taxon>Lactobacillales</taxon>
        <taxon>Lactobacillaceae</taxon>
        <taxon>Lentilactobacillus</taxon>
    </lineage>
</organism>
<feature type="transmembrane region" description="Helical" evidence="11">
    <location>
        <begin position="282"/>
        <end position="303"/>
    </location>
</feature>
<dbReference type="RefSeq" id="WP_057865156.1">
    <property type="nucleotide sequence ID" value="NZ_AZEY01000079.1"/>
</dbReference>
<comment type="function">
    <text evidence="10">Part of the ABC transporter complex hrt involved in hemin import. Responsible for the translocation of the substrate across the membrane.</text>
</comment>
<evidence type="ECO:0000256" key="6">
    <source>
        <dbReference type="ARBA" id="ARBA00022475"/>
    </source>
</evidence>
<reference evidence="13 14" key="1">
    <citation type="journal article" date="2015" name="Genome Announc.">
        <title>Expanding the biotechnology potential of lactobacilli through comparative genomics of 213 strains and associated genera.</title>
        <authorList>
            <person name="Sun Z."/>
            <person name="Harris H.M."/>
            <person name="McCann A."/>
            <person name="Guo C."/>
            <person name="Argimon S."/>
            <person name="Zhang W."/>
            <person name="Yang X."/>
            <person name="Jeffery I.B."/>
            <person name="Cooney J.C."/>
            <person name="Kagawa T.F."/>
            <person name="Liu W."/>
            <person name="Song Y."/>
            <person name="Salvetti E."/>
            <person name="Wrobel A."/>
            <person name="Rasinkangas P."/>
            <person name="Parkhill J."/>
            <person name="Rea M.C."/>
            <person name="O'Sullivan O."/>
            <person name="Ritari J."/>
            <person name="Douillard F.P."/>
            <person name="Paul Ross R."/>
            <person name="Yang R."/>
            <person name="Briner A.E."/>
            <person name="Felis G.E."/>
            <person name="de Vos W.M."/>
            <person name="Barrangou R."/>
            <person name="Klaenhammer T.R."/>
            <person name="Caufield P.W."/>
            <person name="Cui Y."/>
            <person name="Zhang H."/>
            <person name="O'Toole P.W."/>
        </authorList>
    </citation>
    <scope>NUCLEOTIDE SEQUENCE [LARGE SCALE GENOMIC DNA]</scope>
    <source>
        <strain evidence="13 14">DSM 14421</strain>
    </source>
</reference>
<name>A0A0R1SJC1_9LACO</name>
<evidence type="ECO:0000256" key="11">
    <source>
        <dbReference type="SAM" id="Phobius"/>
    </source>
</evidence>
<keyword evidence="8 11" id="KW-1133">Transmembrane helix</keyword>
<sequence length="354" mass="38285">MYLALKEIFHEKLRYSLIIAMIVLITYLIFILSGLSTGLAGENTQAIDSWGAKSMVLNKDANVNLNQSLITDRQAEDANLTNREAVIGQAPVVAKHQGSPKESSSFVGIKNDQFIAKNLKIASGHKVHNNRQVVVDDQFKSDGYRIGDKIQLNSLSDKYQIVGFTKDAKLNVAPVIYGTLSAWKQLRGMENTNAFGSAIASKNVNYNANNSQLKKYSIAYFISKLPGYSAQNTTFDFMIGFLMIISLIIIAVFLYILTVQALPTYAVLRAQGIPAAALVRTIMGQSLILMAAGIIIGAALTLLTSRMIPIGVPIAFNVPMLSMISVGLLFMGVVGAAIPARKIATVDPVQVIGG</sequence>
<keyword evidence="6" id="KW-1003">Cell membrane</keyword>
<dbReference type="PANTHER" id="PTHR43738">
    <property type="entry name" value="ABC TRANSPORTER, MEMBRANE PROTEIN"/>
    <property type="match status" value="1"/>
</dbReference>
<dbReference type="Proteomes" id="UP000052013">
    <property type="component" value="Unassembled WGS sequence"/>
</dbReference>
<evidence type="ECO:0000256" key="10">
    <source>
        <dbReference type="ARBA" id="ARBA00024973"/>
    </source>
</evidence>
<proteinExistence type="inferred from homology"/>
<comment type="caution">
    <text evidence="13">The sequence shown here is derived from an EMBL/GenBank/DDBJ whole genome shotgun (WGS) entry which is preliminary data.</text>
</comment>
<dbReference type="GO" id="GO:0005886">
    <property type="term" value="C:plasma membrane"/>
    <property type="evidence" value="ECO:0007669"/>
    <property type="project" value="UniProtKB-SubCell"/>
</dbReference>
<dbReference type="InterPro" id="IPR003838">
    <property type="entry name" value="ABC3_permease_C"/>
</dbReference>
<dbReference type="PANTHER" id="PTHR43738:SF1">
    <property type="entry name" value="HEMIN TRANSPORT SYSTEM PERMEASE PROTEIN HRTB-RELATED"/>
    <property type="match status" value="1"/>
</dbReference>
<evidence type="ECO:0000256" key="7">
    <source>
        <dbReference type="ARBA" id="ARBA00022692"/>
    </source>
</evidence>
<evidence type="ECO:0000256" key="5">
    <source>
        <dbReference type="ARBA" id="ARBA00022448"/>
    </source>
</evidence>
<keyword evidence="5" id="KW-0813">Transport</keyword>
<accession>A0A0R1SJC1</accession>